<dbReference type="CDD" id="cd13853">
    <property type="entry name" value="CuRO_1_Tth-MCO_like"/>
    <property type="match status" value="1"/>
</dbReference>
<keyword evidence="2" id="KW-0479">Metal-binding</keyword>
<dbReference type="PANTHER" id="PTHR45588:SF1">
    <property type="entry name" value="WW DOMAIN-CONTAINING PROTEIN"/>
    <property type="match status" value="1"/>
</dbReference>
<accession>A9V153</accession>
<dbReference type="Pfam" id="PF07731">
    <property type="entry name" value="Cu-oxidase_2"/>
    <property type="match status" value="1"/>
</dbReference>
<evidence type="ECO:0000256" key="3">
    <source>
        <dbReference type="ARBA" id="ARBA00023002"/>
    </source>
</evidence>
<dbReference type="eggNOG" id="ENOG502RBNT">
    <property type="taxonomic scope" value="Eukaryota"/>
</dbReference>
<evidence type="ECO:0000256" key="4">
    <source>
        <dbReference type="PROSITE-ProRule" id="PRU00339"/>
    </source>
</evidence>
<keyword evidence="10" id="KW-1185">Reference proteome</keyword>
<evidence type="ECO:0000259" key="7">
    <source>
        <dbReference type="Pfam" id="PF07731"/>
    </source>
</evidence>
<evidence type="ECO:0000313" key="10">
    <source>
        <dbReference type="Proteomes" id="UP000001357"/>
    </source>
</evidence>
<feature type="signal peptide" evidence="5">
    <location>
        <begin position="1"/>
        <end position="20"/>
    </location>
</feature>
<dbReference type="GO" id="GO:0005507">
    <property type="term" value="F:copper ion binding"/>
    <property type="evidence" value="ECO:0007669"/>
    <property type="project" value="InterPro"/>
</dbReference>
<proteinExistence type="inferred from homology"/>
<protein>
    <submittedName>
        <fullName evidence="9">Uncharacterized protein</fullName>
    </submittedName>
</protein>
<dbReference type="KEGG" id="mbr:MONBRDRAFT_26023"/>
<dbReference type="Pfam" id="PF00394">
    <property type="entry name" value="Cu-oxidase"/>
    <property type="match status" value="1"/>
</dbReference>
<gene>
    <name evidence="9" type="ORF">MONBRDRAFT_26023</name>
</gene>
<dbReference type="EMBL" id="CH991553">
    <property type="protein sequence ID" value="EDQ88747.1"/>
    <property type="molecule type" value="Genomic_DNA"/>
</dbReference>
<dbReference type="InterPro" id="IPR008972">
    <property type="entry name" value="Cupredoxin"/>
</dbReference>
<dbReference type="Gene3D" id="1.25.40.10">
    <property type="entry name" value="Tetratricopeptide repeat domain"/>
    <property type="match status" value="1"/>
</dbReference>
<dbReference type="InterPro" id="IPR001117">
    <property type="entry name" value="Cu-oxidase_2nd"/>
</dbReference>
<dbReference type="Pfam" id="PF07732">
    <property type="entry name" value="Cu-oxidase_3"/>
    <property type="match status" value="1"/>
</dbReference>
<dbReference type="OMA" id="IWICNAS"/>
<feature type="domain" description="Plastocyanin-like" evidence="7">
    <location>
        <begin position="723"/>
        <end position="801"/>
    </location>
</feature>
<dbReference type="SUPFAM" id="SSF48452">
    <property type="entry name" value="TPR-like"/>
    <property type="match status" value="1"/>
</dbReference>
<evidence type="ECO:0000313" key="9">
    <source>
        <dbReference type="EMBL" id="EDQ88747.1"/>
    </source>
</evidence>
<evidence type="ECO:0000256" key="2">
    <source>
        <dbReference type="ARBA" id="ARBA00022723"/>
    </source>
</evidence>
<keyword evidence="4" id="KW-0802">TPR repeat</keyword>
<dbReference type="PROSITE" id="PS00080">
    <property type="entry name" value="MULTICOPPER_OXIDASE2"/>
    <property type="match status" value="1"/>
</dbReference>
<keyword evidence="3" id="KW-0560">Oxidoreductase</keyword>
<dbReference type="SUPFAM" id="SSF49503">
    <property type="entry name" value="Cupredoxins"/>
    <property type="match status" value="2"/>
</dbReference>
<evidence type="ECO:0000259" key="8">
    <source>
        <dbReference type="Pfam" id="PF07732"/>
    </source>
</evidence>
<dbReference type="Gene3D" id="2.60.40.420">
    <property type="entry name" value="Cupredoxins - blue copper proteins"/>
    <property type="match status" value="3"/>
</dbReference>
<evidence type="ECO:0000259" key="6">
    <source>
        <dbReference type="Pfam" id="PF00394"/>
    </source>
</evidence>
<evidence type="ECO:0000256" key="5">
    <source>
        <dbReference type="SAM" id="SignalP"/>
    </source>
</evidence>
<organism evidence="9 10">
    <name type="scientific">Monosiga brevicollis</name>
    <name type="common">Choanoflagellate</name>
    <dbReference type="NCBI Taxonomy" id="81824"/>
    <lineage>
        <taxon>Eukaryota</taxon>
        <taxon>Choanoflagellata</taxon>
        <taxon>Craspedida</taxon>
        <taxon>Salpingoecidae</taxon>
        <taxon>Monosiga</taxon>
    </lineage>
</organism>
<feature type="chain" id="PRO_5002742653" evidence="5">
    <location>
        <begin position="21"/>
        <end position="1371"/>
    </location>
</feature>
<dbReference type="GeneID" id="5891553"/>
<dbReference type="STRING" id="81824.A9V153"/>
<name>A9V153_MONBE</name>
<sequence length="1371" mass="147780">MRQTSLLGLVALLLCGLATGLHSAEDTSTDAAATADRARAMQMLPAKRFSASHPAALPEVLNSHLRRHAARYGHAVRACEAWSTSDLNAVLAELVQQGLADDGARSLLALYAQRGEPRRLRLSSLAAYSAAWQQEEELIDRLGAASREAQLLRAGKCYEASMLYIHGASSKVKQGLSTAFNVPLLPEGPLATLVTDHISAMRLTPTADPATSSPIDSNVLNTVQDQVVCVRCHVTPNATFSPRQYDVVVNGSHPLLRSPQVLRSAQGVLNATLDVGVARLSGGPLEFNVRAYNGGTPGPTLWVQPGDSIHVTLNNHLEAPDACQAGPSGAGPDSNFYRCPNTTNIHLHGLWVTPHDVFRGIGPGGRLTQTYSLTTDHAPGTNWYHPHFHGSVSLQLAMGMAGAVVVDDPPNSLPPALEALRSRDHVMLLQSIEYFNYTQDDINCPYEDGLSHCHNMDGAGSLATLRAFSSDALPLNMERRDPGYGYPIDGVYFLLNGQFQPVVTMQPGEYQRWRLVNGAHQASLSLSVPGCTVWLLSMDGVYLSSPRLKNTSYPLVLAPGARGDVAVSCAMPGLFELRSNENPDVWNLGAQEGFNTGVIALVNVSGPNLNMSAPTRLPSRPAYLQDLRPASVPAGNTRNVSWDLIRLINNTAGLTDVPIYGVSQQAFNASNPSRDCINARSGVQEWQLVNPIWICNASVTTCLSTMDRNAASGALLRDYQEPVTLSHGFHLHTFKFQVASDSNGGVSADYELGDWRDTVTTPLAGWVRIRWQPQTFEGVIPWHCHMSVHSDRGMIGASTVASQCPAAPNAVSRARAAAQARARPAMAHLASGNWEPRLGNFTWNVSTHSPAAQALFNEATMMAFGFARDAASATYLRALQADPTCAMCAWGVAYANGPFLNHPECSNATCGLGFEYAELAATLAANHSVTAAEAMLIRGMQQRYSQDPKANQTAHFMAYAQALNATALVHSDPTLAAFAAEAYMLLHCQDDGYHFNFPNGTPVPDLAWVIDLLGSYLFYPNTNDVLPGPRHPFVSHLYIHAVEPSGAGMGPNAAGRAFGVAQRLSSVLPNVTSLWQHLQHMPAHIFLRTGYYGLGVAANMIAHASDATWLNHSLVPYGPGHNLIFLIYCACMDGQSSTAIHYGEVVRQVYQAAPDRPDGPGADLAYNWPATTFVRFGSWDAILAADWFTMPRPFPYQQALAHYAIGLAQAHTGNVTGARASLQNLQRVQATLTGRAATYCRVANWTLGAAVARATGPAGVPTALSLLSTAVAEQMGWPYDEPPDFHQPIQQCLGQLQLELGNYSAAYDTFQANLAHYPNNGWALWGLLQAVQHLPYDPSRPSAASITTRLSAAWERADVPLTSACALIHFP</sequence>
<dbReference type="InterPro" id="IPR011707">
    <property type="entry name" value="Cu-oxidase-like_N"/>
</dbReference>
<dbReference type="PANTHER" id="PTHR45588">
    <property type="entry name" value="TPR DOMAIN-CONTAINING PROTEIN"/>
    <property type="match status" value="1"/>
</dbReference>
<dbReference type="Proteomes" id="UP000001357">
    <property type="component" value="Unassembled WGS sequence"/>
</dbReference>
<dbReference type="RefSeq" id="XP_001746360.1">
    <property type="nucleotide sequence ID" value="XM_001746308.1"/>
</dbReference>
<keyword evidence="5" id="KW-0732">Signal</keyword>
<feature type="domain" description="Plastocyanin-like" evidence="8">
    <location>
        <begin position="340"/>
        <end position="410"/>
    </location>
</feature>
<comment type="similarity">
    <text evidence="1">Belongs to the multicopper oxidase family.</text>
</comment>
<dbReference type="InterPro" id="IPR019734">
    <property type="entry name" value="TPR_rpt"/>
</dbReference>
<reference evidence="9 10" key="1">
    <citation type="journal article" date="2008" name="Nature">
        <title>The genome of the choanoflagellate Monosiga brevicollis and the origin of metazoans.</title>
        <authorList>
            <consortium name="JGI Sequencing"/>
            <person name="King N."/>
            <person name="Westbrook M.J."/>
            <person name="Young S.L."/>
            <person name="Kuo A."/>
            <person name="Abedin M."/>
            <person name="Chapman J."/>
            <person name="Fairclough S."/>
            <person name="Hellsten U."/>
            <person name="Isogai Y."/>
            <person name="Letunic I."/>
            <person name="Marr M."/>
            <person name="Pincus D."/>
            <person name="Putnam N."/>
            <person name="Rokas A."/>
            <person name="Wright K.J."/>
            <person name="Zuzow R."/>
            <person name="Dirks W."/>
            <person name="Good M."/>
            <person name="Goodstein D."/>
            <person name="Lemons D."/>
            <person name="Li W."/>
            <person name="Lyons J.B."/>
            <person name="Morris A."/>
            <person name="Nichols S."/>
            <person name="Richter D.J."/>
            <person name="Salamov A."/>
            <person name="Bork P."/>
            <person name="Lim W.A."/>
            <person name="Manning G."/>
            <person name="Miller W.T."/>
            <person name="McGinnis W."/>
            <person name="Shapiro H."/>
            <person name="Tjian R."/>
            <person name="Grigoriev I.V."/>
            <person name="Rokhsar D."/>
        </authorList>
    </citation>
    <scope>NUCLEOTIDE SEQUENCE [LARGE SCALE GENOMIC DNA]</scope>
    <source>
        <strain evidence="10">MX1 / ATCC 50154</strain>
    </source>
</reference>
<feature type="repeat" description="TPR" evidence="4">
    <location>
        <begin position="1287"/>
        <end position="1320"/>
    </location>
</feature>
<evidence type="ECO:0000256" key="1">
    <source>
        <dbReference type="ARBA" id="ARBA00010609"/>
    </source>
</evidence>
<dbReference type="GO" id="GO:0016491">
    <property type="term" value="F:oxidoreductase activity"/>
    <property type="evidence" value="ECO:0007669"/>
    <property type="project" value="UniProtKB-KW"/>
</dbReference>
<dbReference type="InParanoid" id="A9V153"/>
<dbReference type="PROSITE" id="PS50005">
    <property type="entry name" value="TPR"/>
    <property type="match status" value="1"/>
</dbReference>
<dbReference type="InterPro" id="IPR011706">
    <property type="entry name" value="Cu-oxidase_C"/>
</dbReference>
<feature type="domain" description="Plastocyanin-like" evidence="6">
    <location>
        <begin position="500"/>
        <end position="570"/>
    </location>
</feature>
<dbReference type="InterPro" id="IPR011990">
    <property type="entry name" value="TPR-like_helical_dom_sf"/>
</dbReference>
<dbReference type="InterPro" id="IPR002355">
    <property type="entry name" value="Cu_oxidase_Cu_BS"/>
</dbReference>